<dbReference type="RefSeq" id="WP_092783579.1">
    <property type="nucleotide sequence ID" value="NZ_FORA01000005.1"/>
</dbReference>
<reference evidence="3 4" key="1">
    <citation type="submission" date="2016-10" db="EMBL/GenBank/DDBJ databases">
        <authorList>
            <person name="de Groot N.N."/>
        </authorList>
    </citation>
    <scope>NUCLEOTIDE SEQUENCE [LARGE SCALE GENOMIC DNA]</scope>
    <source>
        <strain evidence="3 4">DSM 19073</strain>
    </source>
</reference>
<feature type="chain" id="PRO_5011641562" evidence="2">
    <location>
        <begin position="26"/>
        <end position="153"/>
    </location>
</feature>
<dbReference type="Proteomes" id="UP000199110">
    <property type="component" value="Unassembled WGS sequence"/>
</dbReference>
<name>A0A1I3TE09_9RHOB</name>
<sequence length="153" mass="17196">MFRNLLAATLSLALALPMTTAPAHADNRDIAKVLGGLAALYILKEALDRDRDRGARVVQPTPPRYVAPRPHPPRRTPPRRDVRLLPEQCYITVPTDRGRYTGYGARCMQNAVARPGLLPPNCIRQVRAHRGPRNLYDPRCMALEGWSVRTARR</sequence>
<evidence type="ECO:0000256" key="2">
    <source>
        <dbReference type="SAM" id="SignalP"/>
    </source>
</evidence>
<organism evidence="3 4">
    <name type="scientific">Jannaschia pohangensis</name>
    <dbReference type="NCBI Taxonomy" id="390807"/>
    <lineage>
        <taxon>Bacteria</taxon>
        <taxon>Pseudomonadati</taxon>
        <taxon>Pseudomonadota</taxon>
        <taxon>Alphaproteobacteria</taxon>
        <taxon>Rhodobacterales</taxon>
        <taxon>Roseobacteraceae</taxon>
        <taxon>Jannaschia</taxon>
    </lineage>
</organism>
<dbReference type="EMBL" id="FORA01000005">
    <property type="protein sequence ID" value="SFJ67916.1"/>
    <property type="molecule type" value="Genomic_DNA"/>
</dbReference>
<gene>
    <name evidence="3" type="ORF">SAMN04488095_3361</name>
</gene>
<keyword evidence="4" id="KW-1185">Reference proteome</keyword>
<keyword evidence="2" id="KW-0732">Signal</keyword>
<evidence type="ECO:0000256" key="1">
    <source>
        <dbReference type="SAM" id="MobiDB-lite"/>
    </source>
</evidence>
<feature type="region of interest" description="Disordered" evidence="1">
    <location>
        <begin position="52"/>
        <end position="80"/>
    </location>
</feature>
<proteinExistence type="predicted"/>
<protein>
    <submittedName>
        <fullName evidence="3">Uncharacterized protein</fullName>
    </submittedName>
</protein>
<evidence type="ECO:0000313" key="3">
    <source>
        <dbReference type="EMBL" id="SFJ67916.1"/>
    </source>
</evidence>
<feature type="signal peptide" evidence="2">
    <location>
        <begin position="1"/>
        <end position="25"/>
    </location>
</feature>
<dbReference type="STRING" id="390807.SAMN04488095_3361"/>
<accession>A0A1I3TE09</accession>
<evidence type="ECO:0000313" key="4">
    <source>
        <dbReference type="Proteomes" id="UP000199110"/>
    </source>
</evidence>
<dbReference type="OrthoDB" id="7864148at2"/>
<dbReference type="AlphaFoldDB" id="A0A1I3TE09"/>